<evidence type="ECO:0000256" key="3">
    <source>
        <dbReference type="ARBA" id="ARBA00022741"/>
    </source>
</evidence>
<dbReference type="Pfam" id="PF00069">
    <property type="entry name" value="Pkinase"/>
    <property type="match status" value="1"/>
</dbReference>
<keyword evidence="2" id="KW-0808">Transferase</keyword>
<evidence type="ECO:0000313" key="8">
    <source>
        <dbReference type="RefSeq" id="XP_032811838.1"/>
    </source>
</evidence>
<evidence type="ECO:0000256" key="4">
    <source>
        <dbReference type="ARBA" id="ARBA00022777"/>
    </source>
</evidence>
<evidence type="ECO:0000256" key="5">
    <source>
        <dbReference type="ARBA" id="ARBA00022840"/>
    </source>
</evidence>
<name>A0AAJ7WX18_PETMA</name>
<dbReference type="InterPro" id="IPR050494">
    <property type="entry name" value="Ser_Thr_dual-spec_kinase"/>
</dbReference>
<reference evidence="8" key="1">
    <citation type="submission" date="2025-08" db="UniProtKB">
        <authorList>
            <consortium name="RefSeq"/>
        </authorList>
    </citation>
    <scope>IDENTIFICATION</scope>
    <source>
        <tissue evidence="8">Sperm</tissue>
    </source>
</reference>
<keyword evidence="3" id="KW-0547">Nucleotide-binding</keyword>
<dbReference type="AlphaFoldDB" id="A0AAJ7WX18"/>
<protein>
    <submittedName>
        <fullName evidence="8">Dual specificity tyrosine-phosphorylation-regulated kinase 3-like</fullName>
    </submittedName>
</protein>
<dbReference type="PROSITE" id="PS50011">
    <property type="entry name" value="PROTEIN_KINASE_DOM"/>
    <property type="match status" value="1"/>
</dbReference>
<organism evidence="7 8">
    <name type="scientific">Petromyzon marinus</name>
    <name type="common">Sea lamprey</name>
    <dbReference type="NCBI Taxonomy" id="7757"/>
    <lineage>
        <taxon>Eukaryota</taxon>
        <taxon>Metazoa</taxon>
        <taxon>Chordata</taxon>
        <taxon>Craniata</taxon>
        <taxon>Vertebrata</taxon>
        <taxon>Cyclostomata</taxon>
        <taxon>Hyperoartia</taxon>
        <taxon>Petromyzontiformes</taxon>
        <taxon>Petromyzontidae</taxon>
        <taxon>Petromyzon</taxon>
    </lineage>
</organism>
<dbReference type="InterPro" id="IPR000719">
    <property type="entry name" value="Prot_kinase_dom"/>
</dbReference>
<dbReference type="Proteomes" id="UP001318040">
    <property type="component" value="Chromosome 1"/>
</dbReference>
<keyword evidence="4" id="KW-0418">Kinase</keyword>
<keyword evidence="5" id="KW-0067">ATP-binding</keyword>
<evidence type="ECO:0000313" key="7">
    <source>
        <dbReference type="Proteomes" id="UP001318040"/>
    </source>
</evidence>
<sequence>MFRNHPAIVMELVAIDLFDQFHANSTIFDPSTIRLYTRSMLRALAKLKKEAIIYGDLKMENIMVKDHATGNIRIIDFGLSVMMTKPSE</sequence>
<dbReference type="InterPro" id="IPR011009">
    <property type="entry name" value="Kinase-like_dom_sf"/>
</dbReference>
<evidence type="ECO:0000256" key="1">
    <source>
        <dbReference type="ARBA" id="ARBA00022527"/>
    </source>
</evidence>
<keyword evidence="7" id="KW-1185">Reference proteome</keyword>
<dbReference type="Gene3D" id="1.10.510.10">
    <property type="entry name" value="Transferase(Phosphotransferase) domain 1"/>
    <property type="match status" value="1"/>
</dbReference>
<feature type="domain" description="Protein kinase" evidence="6">
    <location>
        <begin position="1"/>
        <end position="88"/>
    </location>
</feature>
<dbReference type="SUPFAM" id="SSF56112">
    <property type="entry name" value="Protein kinase-like (PK-like)"/>
    <property type="match status" value="1"/>
</dbReference>
<proteinExistence type="predicted"/>
<keyword evidence="1" id="KW-0723">Serine/threonine-protein kinase</keyword>
<dbReference type="PANTHER" id="PTHR24058">
    <property type="entry name" value="DUAL SPECIFICITY PROTEIN KINASE"/>
    <property type="match status" value="1"/>
</dbReference>
<gene>
    <name evidence="8" type="primary">LOC116943247</name>
</gene>
<accession>A0AAJ7WX18</accession>
<evidence type="ECO:0000259" key="6">
    <source>
        <dbReference type="PROSITE" id="PS50011"/>
    </source>
</evidence>
<dbReference type="RefSeq" id="XP_032811838.1">
    <property type="nucleotide sequence ID" value="XM_032955947.1"/>
</dbReference>
<dbReference type="PROSITE" id="PS00108">
    <property type="entry name" value="PROTEIN_KINASE_ST"/>
    <property type="match status" value="1"/>
</dbReference>
<dbReference type="KEGG" id="pmrn:116943247"/>
<dbReference type="GO" id="GO:0005524">
    <property type="term" value="F:ATP binding"/>
    <property type="evidence" value="ECO:0007669"/>
    <property type="project" value="UniProtKB-KW"/>
</dbReference>
<dbReference type="InterPro" id="IPR008271">
    <property type="entry name" value="Ser/Thr_kinase_AS"/>
</dbReference>
<evidence type="ECO:0000256" key="2">
    <source>
        <dbReference type="ARBA" id="ARBA00022679"/>
    </source>
</evidence>
<dbReference type="GO" id="GO:0004674">
    <property type="term" value="F:protein serine/threonine kinase activity"/>
    <property type="evidence" value="ECO:0007669"/>
    <property type="project" value="UniProtKB-KW"/>
</dbReference>